<dbReference type="GO" id="GO:0003824">
    <property type="term" value="F:catalytic activity"/>
    <property type="evidence" value="ECO:0007669"/>
    <property type="project" value="UniProtKB-ARBA"/>
</dbReference>
<dbReference type="GO" id="GO:0006635">
    <property type="term" value="P:fatty acid beta-oxidation"/>
    <property type="evidence" value="ECO:0007669"/>
    <property type="project" value="TreeGrafter"/>
</dbReference>
<gene>
    <name evidence="2" type="ORF">AFL01nite_00370</name>
</gene>
<accession>A0A512HQR9</accession>
<dbReference type="Pfam" id="PF00378">
    <property type="entry name" value="ECH_1"/>
    <property type="match status" value="1"/>
</dbReference>
<dbReference type="InterPro" id="IPR029045">
    <property type="entry name" value="ClpP/crotonase-like_dom_sf"/>
</dbReference>
<feature type="region of interest" description="Disordered" evidence="1">
    <location>
        <begin position="215"/>
        <end position="247"/>
    </location>
</feature>
<dbReference type="Gene3D" id="3.90.226.10">
    <property type="entry name" value="2-enoyl-CoA Hydratase, Chain A, domain 1"/>
    <property type="match status" value="1"/>
</dbReference>
<evidence type="ECO:0008006" key="4">
    <source>
        <dbReference type="Google" id="ProtNLM"/>
    </source>
</evidence>
<protein>
    <recommendedName>
        <fullName evidence="4">Enoyl-CoA hydratase</fullName>
    </recommendedName>
</protein>
<reference evidence="2 3" key="1">
    <citation type="submission" date="2019-07" db="EMBL/GenBank/DDBJ databases">
        <title>Whole genome shotgun sequence of Aeromicrobium flavum NBRC 107625.</title>
        <authorList>
            <person name="Hosoyama A."/>
            <person name="Uohara A."/>
            <person name="Ohji S."/>
            <person name="Ichikawa N."/>
        </authorList>
    </citation>
    <scope>NUCLEOTIDE SEQUENCE [LARGE SCALE GENOMIC DNA]</scope>
    <source>
        <strain evidence="2 3">NBRC 107625</strain>
    </source>
</reference>
<keyword evidence="3" id="KW-1185">Reference proteome</keyword>
<dbReference type="InterPro" id="IPR001753">
    <property type="entry name" value="Enoyl-CoA_hydra/iso"/>
</dbReference>
<comment type="caution">
    <text evidence="2">The sequence shown here is derived from an EMBL/GenBank/DDBJ whole genome shotgun (WGS) entry which is preliminary data.</text>
</comment>
<evidence type="ECO:0000313" key="2">
    <source>
        <dbReference type="EMBL" id="GEO87710.1"/>
    </source>
</evidence>
<dbReference type="SUPFAM" id="SSF52096">
    <property type="entry name" value="ClpP/crotonase"/>
    <property type="match status" value="1"/>
</dbReference>
<proteinExistence type="predicted"/>
<dbReference type="OrthoDB" id="4470569at2"/>
<dbReference type="EMBL" id="BJZQ01000001">
    <property type="protein sequence ID" value="GEO87710.1"/>
    <property type="molecule type" value="Genomic_DNA"/>
</dbReference>
<evidence type="ECO:0000313" key="3">
    <source>
        <dbReference type="Proteomes" id="UP000321769"/>
    </source>
</evidence>
<dbReference type="AlphaFoldDB" id="A0A512HQR9"/>
<organism evidence="2 3">
    <name type="scientific">Aeromicrobium flavum</name>
    <dbReference type="NCBI Taxonomy" id="416568"/>
    <lineage>
        <taxon>Bacteria</taxon>
        <taxon>Bacillati</taxon>
        <taxon>Actinomycetota</taxon>
        <taxon>Actinomycetes</taxon>
        <taxon>Propionibacteriales</taxon>
        <taxon>Nocardioidaceae</taxon>
        <taxon>Aeromicrobium</taxon>
    </lineage>
</organism>
<dbReference type="PANTHER" id="PTHR11941">
    <property type="entry name" value="ENOYL-COA HYDRATASE-RELATED"/>
    <property type="match status" value="1"/>
</dbReference>
<dbReference type="Proteomes" id="UP000321769">
    <property type="component" value="Unassembled WGS sequence"/>
</dbReference>
<sequence>MSWDMTTDDGVAVVTMSTNKVNAQTEEMPPCAVVLTGTGSIFSAGLDLKYTLPLFATCDREAIDAWFERYRATNVRLFSFGRPLVPAVDGYAYAGGLITALCCDYRIGVHGESKFALNEVPIGISMPAVHSEIIRHAIGTPNASLTTIFGETFGTEDALRLGLVHQLVEADDLLDVAIARARVTNSALKAYALAKQGLQAPTMWIIENLADPFDRSTGDDFTDPGSPEAQREKLATLTAPNAKEIDR</sequence>
<evidence type="ECO:0000256" key="1">
    <source>
        <dbReference type="SAM" id="MobiDB-lite"/>
    </source>
</evidence>
<dbReference type="CDD" id="cd06558">
    <property type="entry name" value="crotonase-like"/>
    <property type="match status" value="1"/>
</dbReference>
<dbReference type="PANTHER" id="PTHR11941:SF45">
    <property type="entry name" value="ENOYL-COA DELTA ISOMERASE 1, MITOCHONDRIAL"/>
    <property type="match status" value="1"/>
</dbReference>
<name>A0A512HQR9_9ACTN</name>